<evidence type="ECO:0000313" key="3">
    <source>
        <dbReference type="Proteomes" id="UP000015354"/>
    </source>
</evidence>
<protein>
    <submittedName>
        <fullName evidence="2">Uncharacterized protein</fullName>
    </submittedName>
</protein>
<reference evidence="2 3" key="1">
    <citation type="journal article" date="2013" name="PLoS ONE">
        <title>Predicting the Proteins of Angomonas deanei, Strigomonas culicis and Their Respective Endosymbionts Reveals New Aspects of the Trypanosomatidae Family.</title>
        <authorList>
            <person name="Motta M.C."/>
            <person name="Martins A.C."/>
            <person name="de Souza S.S."/>
            <person name="Catta-Preta C.M."/>
            <person name="Silva R."/>
            <person name="Klein C.C."/>
            <person name="de Almeida L.G."/>
            <person name="de Lima Cunha O."/>
            <person name="Ciapina L.P."/>
            <person name="Brocchi M."/>
            <person name="Colabardini A.C."/>
            <person name="de Araujo Lima B."/>
            <person name="Machado C.R."/>
            <person name="de Almeida Soares C.M."/>
            <person name="Probst C.M."/>
            <person name="de Menezes C.B."/>
            <person name="Thompson C.E."/>
            <person name="Bartholomeu D.C."/>
            <person name="Gradia D.F."/>
            <person name="Pavoni D.P."/>
            <person name="Grisard E.C."/>
            <person name="Fantinatti-Garboggini F."/>
            <person name="Marchini F.K."/>
            <person name="Rodrigues-Luiz G.F."/>
            <person name="Wagner G."/>
            <person name="Goldman G.H."/>
            <person name="Fietto J.L."/>
            <person name="Elias M.C."/>
            <person name="Goldman M.H."/>
            <person name="Sagot M.F."/>
            <person name="Pereira M."/>
            <person name="Stoco P.H."/>
            <person name="de Mendonca-Neto R.P."/>
            <person name="Teixeira S.M."/>
            <person name="Maciel T.E."/>
            <person name="de Oliveira Mendes T.A."/>
            <person name="Urmenyi T.P."/>
            <person name="de Souza W."/>
            <person name="Schenkman S."/>
            <person name="de Vasconcelos A.T."/>
        </authorList>
    </citation>
    <scope>NUCLEOTIDE SEQUENCE [LARGE SCALE GENOMIC DNA]</scope>
</reference>
<organism evidence="2 3">
    <name type="scientific">Strigomonas culicis</name>
    <dbReference type="NCBI Taxonomy" id="28005"/>
    <lineage>
        <taxon>Eukaryota</taxon>
        <taxon>Discoba</taxon>
        <taxon>Euglenozoa</taxon>
        <taxon>Kinetoplastea</taxon>
        <taxon>Metakinetoplastina</taxon>
        <taxon>Trypanosomatida</taxon>
        <taxon>Trypanosomatidae</taxon>
        <taxon>Strigomonadinae</taxon>
        <taxon>Strigomonas</taxon>
    </lineage>
</organism>
<feature type="compositionally biased region" description="Basic residues" evidence="1">
    <location>
        <begin position="35"/>
        <end position="55"/>
    </location>
</feature>
<accession>S9UG38</accession>
<keyword evidence="3" id="KW-1185">Reference proteome</keyword>
<evidence type="ECO:0000313" key="2">
    <source>
        <dbReference type="EMBL" id="EPY27893.1"/>
    </source>
</evidence>
<proteinExistence type="predicted"/>
<dbReference type="EMBL" id="ATMH01005445">
    <property type="protein sequence ID" value="EPY27893.1"/>
    <property type="molecule type" value="Genomic_DNA"/>
</dbReference>
<name>S9UG38_9TRYP</name>
<sequence length="402" mass="45403">MATACSLLYIHVHDQAIHIHHTHTPLLPLPAARRQRVGPRHVRLRRRREHHRGGRRHDVPPVQRRQRLHVGMFALHVREVVRLAAHAEVAVQGVGHQPCVLREWVARLPRPHALRLAQRGRRGPVRVPLAQHGDGEGLVRRDALALGRVEGDELTARHGLAGAGALTARECAAAAAERVVEAAARALRGLAVDAHQRGARHLPRVVLLQGRPGLLHRLHAPVVDPGEVAHVRVGCDVAHVRRVLEGLGEVVLLEGRGHHAALHEVVYELVEGQPRLARRLGLRVARLEVSQRVDHRRVAAVAEEDALHLRREDGVLAGVVRVERRHGAGLLSRYKTMVFYLVSAIVSPKERKREKEKEETALVLEQKRLEKRETSIYIYIYSRVYDHRDVSFFFQMCVWRQQ</sequence>
<dbReference type="Proteomes" id="UP000015354">
    <property type="component" value="Unassembled WGS sequence"/>
</dbReference>
<feature type="region of interest" description="Disordered" evidence="1">
    <location>
        <begin position="35"/>
        <end position="61"/>
    </location>
</feature>
<evidence type="ECO:0000256" key="1">
    <source>
        <dbReference type="SAM" id="MobiDB-lite"/>
    </source>
</evidence>
<comment type="caution">
    <text evidence="2">The sequence shown here is derived from an EMBL/GenBank/DDBJ whole genome shotgun (WGS) entry which is preliminary data.</text>
</comment>
<gene>
    <name evidence="2" type="ORF">STCU_05445</name>
</gene>
<dbReference type="AlphaFoldDB" id="S9UG38"/>